<proteinExistence type="predicted"/>
<comment type="caution">
    <text evidence="1">The sequence shown here is derived from an EMBL/GenBank/DDBJ whole genome shotgun (WGS) entry which is preliminary data.</text>
</comment>
<organism evidence="1 2">
    <name type="scientific">Listeria booriae</name>
    <dbReference type="NCBI Taxonomy" id="1552123"/>
    <lineage>
        <taxon>Bacteria</taxon>
        <taxon>Bacillati</taxon>
        <taxon>Bacillota</taxon>
        <taxon>Bacilli</taxon>
        <taxon>Bacillales</taxon>
        <taxon>Listeriaceae</taxon>
        <taxon>Listeria</taxon>
    </lineage>
</organism>
<reference evidence="1 2" key="1">
    <citation type="submission" date="2020-03" db="EMBL/GenBank/DDBJ databases">
        <title>Soil Listeria distribution.</title>
        <authorList>
            <person name="Liao J."/>
            <person name="Wiedmann M."/>
        </authorList>
    </citation>
    <scope>NUCLEOTIDE SEQUENCE [LARGE SCALE GENOMIC DNA]</scope>
    <source>
        <strain evidence="1 2">FSL L7-1850</strain>
    </source>
</reference>
<dbReference type="RefSeq" id="WP_185617801.1">
    <property type="nucleotide sequence ID" value="NZ_JAARMV010000001.1"/>
</dbReference>
<gene>
    <name evidence="1" type="ORF">HBP98_00740</name>
</gene>
<sequence>MASKNVSNIYVNPAKDNFTKLEGGVTIVTENKNAFGVESKIRIEKYNTTKKLWEVSCALQAAEGGLSPSSRDVSTLLNNHFFKQGAGKYRVYYEFYKITAKPFTTKLGALTTSEFNIK</sequence>
<name>A0A7X1A4J9_9LIST</name>
<dbReference type="AlphaFoldDB" id="A0A7X1A4J9"/>
<dbReference type="Proteomes" id="UP000546244">
    <property type="component" value="Unassembled WGS sequence"/>
</dbReference>
<evidence type="ECO:0000313" key="2">
    <source>
        <dbReference type="Proteomes" id="UP000546244"/>
    </source>
</evidence>
<dbReference type="EMBL" id="JAARMV010000001">
    <property type="protein sequence ID" value="MBC2370519.1"/>
    <property type="molecule type" value="Genomic_DNA"/>
</dbReference>
<protein>
    <submittedName>
        <fullName evidence="1">Uncharacterized protein</fullName>
    </submittedName>
</protein>
<evidence type="ECO:0000313" key="1">
    <source>
        <dbReference type="EMBL" id="MBC2370519.1"/>
    </source>
</evidence>
<accession>A0A7X1A4J9</accession>